<organism evidence="4 5">
    <name type="scientific">Fragilariopsis cylindrus CCMP1102</name>
    <dbReference type="NCBI Taxonomy" id="635003"/>
    <lineage>
        <taxon>Eukaryota</taxon>
        <taxon>Sar</taxon>
        <taxon>Stramenopiles</taxon>
        <taxon>Ochrophyta</taxon>
        <taxon>Bacillariophyta</taxon>
        <taxon>Bacillariophyceae</taxon>
        <taxon>Bacillariophycidae</taxon>
        <taxon>Bacillariales</taxon>
        <taxon>Bacillariaceae</taxon>
        <taxon>Fragilariopsis</taxon>
    </lineage>
</organism>
<evidence type="ECO:0000256" key="1">
    <source>
        <dbReference type="ARBA" id="ARBA00022729"/>
    </source>
</evidence>
<name>A0A1E7FXT5_9STRA</name>
<evidence type="ECO:0000259" key="3">
    <source>
        <dbReference type="Pfam" id="PF14008"/>
    </source>
</evidence>
<dbReference type="PANTHER" id="PTHR22953:SF153">
    <property type="entry name" value="PURPLE ACID PHOSPHATASE"/>
    <property type="match status" value="1"/>
</dbReference>
<dbReference type="OrthoDB" id="45007at2759"/>
<evidence type="ECO:0000259" key="2">
    <source>
        <dbReference type="Pfam" id="PF00149"/>
    </source>
</evidence>
<dbReference type="KEGG" id="fcy:FRACYDRAFT_142552"/>
<dbReference type="Pfam" id="PF00149">
    <property type="entry name" value="Metallophos"/>
    <property type="match status" value="1"/>
</dbReference>
<evidence type="ECO:0000313" key="4">
    <source>
        <dbReference type="EMBL" id="OEU22946.1"/>
    </source>
</evidence>
<protein>
    <submittedName>
        <fullName evidence="4">Metallo-dependent phosphatase</fullName>
    </submittedName>
</protein>
<dbReference type="InterPro" id="IPR029052">
    <property type="entry name" value="Metallo-depent_PP-like"/>
</dbReference>
<dbReference type="Gene3D" id="3.60.21.10">
    <property type="match status" value="1"/>
</dbReference>
<dbReference type="AlphaFoldDB" id="A0A1E7FXT5"/>
<feature type="domain" description="Calcineurin-like phosphoesterase" evidence="2">
    <location>
        <begin position="31"/>
        <end position="104"/>
    </location>
</feature>
<keyword evidence="5" id="KW-1185">Reference proteome</keyword>
<keyword evidence="1" id="KW-0732">Signal</keyword>
<gene>
    <name evidence="4" type="ORF">FRACYDRAFT_142552</name>
</gene>
<feature type="non-terminal residue" evidence="4">
    <location>
        <position position="1"/>
    </location>
</feature>
<dbReference type="SUPFAM" id="SSF56300">
    <property type="entry name" value="Metallo-dependent phosphatases"/>
    <property type="match status" value="1"/>
</dbReference>
<sequence>PYPLPYEFGNSYYAFTYGPARHVIVNAYSDMSPGSTQYEWLKEELASIDREHTPWVLLTMHPPIYNTFALHHHDPQIFAAREHLEPLMIEHHVNIIFTGHIHAYQRTDYVAFNATIPTGPMHITIGAGGRACAAPFTNKEPEQWLMKRDATMYGYGRFVIENATFAEWQW</sequence>
<dbReference type="EMBL" id="KV784353">
    <property type="protein sequence ID" value="OEU22946.1"/>
    <property type="molecule type" value="Genomic_DNA"/>
</dbReference>
<reference evidence="4 5" key="1">
    <citation type="submission" date="2016-09" db="EMBL/GenBank/DDBJ databases">
        <title>Extensive genetic diversity and differential bi-allelic expression allows diatom success in the polar Southern Ocean.</title>
        <authorList>
            <consortium name="DOE Joint Genome Institute"/>
            <person name="Mock T."/>
            <person name="Otillar R.P."/>
            <person name="Strauss J."/>
            <person name="Dupont C."/>
            <person name="Frickenhaus S."/>
            <person name="Maumus F."/>
            <person name="Mcmullan M."/>
            <person name="Sanges R."/>
            <person name="Schmutz J."/>
            <person name="Toseland A."/>
            <person name="Valas R."/>
            <person name="Veluchamy A."/>
            <person name="Ward B.J."/>
            <person name="Allen A."/>
            <person name="Barry K."/>
            <person name="Falciatore A."/>
            <person name="Ferrante M."/>
            <person name="Fortunato A.E."/>
            <person name="Gloeckner G."/>
            <person name="Gruber A."/>
            <person name="Hipkin R."/>
            <person name="Janech M."/>
            <person name="Kroth P."/>
            <person name="Leese F."/>
            <person name="Lindquist E."/>
            <person name="Lyon B.R."/>
            <person name="Martin J."/>
            <person name="Mayer C."/>
            <person name="Parker M."/>
            <person name="Quesneville H."/>
            <person name="Raymond J."/>
            <person name="Uhlig C."/>
            <person name="Valentin K.U."/>
            <person name="Worden A.Z."/>
            <person name="Armbrust E.V."/>
            <person name="Bowler C."/>
            <person name="Green B."/>
            <person name="Moulton V."/>
            <person name="Van Oosterhout C."/>
            <person name="Grigoriev I."/>
        </authorList>
    </citation>
    <scope>NUCLEOTIDE SEQUENCE [LARGE SCALE GENOMIC DNA]</scope>
    <source>
        <strain evidence="4 5">CCMP1102</strain>
    </source>
</reference>
<proteinExistence type="predicted"/>
<evidence type="ECO:0000313" key="5">
    <source>
        <dbReference type="Proteomes" id="UP000095751"/>
    </source>
</evidence>
<feature type="non-terminal residue" evidence="4">
    <location>
        <position position="170"/>
    </location>
</feature>
<dbReference type="InterPro" id="IPR039331">
    <property type="entry name" value="PAPs-like"/>
</dbReference>
<dbReference type="Pfam" id="PF14008">
    <property type="entry name" value="Metallophos_C"/>
    <property type="match status" value="1"/>
</dbReference>
<dbReference type="InParanoid" id="A0A1E7FXT5"/>
<dbReference type="InterPro" id="IPR025733">
    <property type="entry name" value="PAPs_C"/>
</dbReference>
<dbReference type="PANTHER" id="PTHR22953">
    <property type="entry name" value="ACID PHOSPHATASE RELATED"/>
    <property type="match status" value="1"/>
</dbReference>
<feature type="domain" description="Purple acid phosphatase C-terminal" evidence="3">
    <location>
        <begin position="119"/>
        <end position="170"/>
    </location>
</feature>
<dbReference type="GO" id="GO:0003993">
    <property type="term" value="F:acid phosphatase activity"/>
    <property type="evidence" value="ECO:0007669"/>
    <property type="project" value="InterPro"/>
</dbReference>
<dbReference type="InterPro" id="IPR004843">
    <property type="entry name" value="Calcineurin-like_PHP"/>
</dbReference>
<accession>A0A1E7FXT5</accession>
<dbReference type="Proteomes" id="UP000095751">
    <property type="component" value="Unassembled WGS sequence"/>
</dbReference>